<name>A0AAI9KVV4_AERCA</name>
<reference evidence="1" key="1">
    <citation type="submission" date="2021-07" db="EMBL/GenBank/DDBJ databases">
        <title>Draft genome sequence of carbapenem-resistant Aeromonas spp. in Japan.</title>
        <authorList>
            <person name="Maehana S."/>
            <person name="Suzuki M."/>
            <person name="Kitasato H."/>
        </authorList>
    </citation>
    <scope>NUCLEOTIDE SEQUENCE</scope>
    <source>
        <strain evidence="1">KAM348</strain>
    </source>
</reference>
<dbReference type="AlphaFoldDB" id="A0AAI9KVV4"/>
<comment type="caution">
    <text evidence="1">The sequence shown here is derived from an EMBL/GenBank/DDBJ whole genome shotgun (WGS) entry which is preliminary data.</text>
</comment>
<dbReference type="EMBL" id="BPNL01000061">
    <property type="protein sequence ID" value="GJA56290.1"/>
    <property type="molecule type" value="Genomic_DNA"/>
</dbReference>
<evidence type="ECO:0000313" key="2">
    <source>
        <dbReference type="Proteomes" id="UP000887009"/>
    </source>
</evidence>
<evidence type="ECO:0000313" key="1">
    <source>
        <dbReference type="EMBL" id="GJA56290.1"/>
    </source>
</evidence>
<accession>A0AAI9KVV4</accession>
<organism evidence="1 2">
    <name type="scientific">Aeromonas caviae</name>
    <name type="common">Aeromonas punctata</name>
    <dbReference type="NCBI Taxonomy" id="648"/>
    <lineage>
        <taxon>Bacteria</taxon>
        <taxon>Pseudomonadati</taxon>
        <taxon>Pseudomonadota</taxon>
        <taxon>Gammaproteobacteria</taxon>
        <taxon>Aeromonadales</taxon>
        <taxon>Aeromonadaceae</taxon>
        <taxon>Aeromonas</taxon>
    </lineage>
</organism>
<proteinExistence type="predicted"/>
<gene>
    <name evidence="1" type="ORF">KAM348_37130</name>
</gene>
<sequence length="105" mass="11842">MPLWRHLCPCRDTIVRCRFVIVGRQHQFGIISDIESGARLQDLARLERATAAIGKQDLNVAFYGRDDHGFVDDLGAHIHCSRVTDLDAYTLDTPPSCFRCKNVQG</sequence>
<dbReference type="Proteomes" id="UP000887009">
    <property type="component" value="Unassembled WGS sequence"/>
</dbReference>
<protein>
    <submittedName>
        <fullName evidence="1">Uncharacterized protein</fullName>
    </submittedName>
</protein>